<evidence type="ECO:0000313" key="1">
    <source>
        <dbReference type="Ensembl" id="ENSCAFP00020032239.1"/>
    </source>
</evidence>
<dbReference type="Proteomes" id="UP000694391">
    <property type="component" value="Unplaced"/>
</dbReference>
<reference evidence="1" key="2">
    <citation type="submission" date="2025-09" db="UniProtKB">
        <authorList>
            <consortium name="Ensembl"/>
        </authorList>
    </citation>
    <scope>IDENTIFICATION</scope>
</reference>
<keyword evidence="2" id="KW-1185">Reference proteome</keyword>
<reference evidence="1" key="1">
    <citation type="submission" date="2025-08" db="UniProtKB">
        <authorList>
            <consortium name="Ensembl"/>
        </authorList>
    </citation>
    <scope>IDENTIFICATION</scope>
</reference>
<organism evidence="1 2">
    <name type="scientific">Canis lupus dingo</name>
    <name type="common">dingo</name>
    <dbReference type="NCBI Taxonomy" id="286419"/>
    <lineage>
        <taxon>Eukaryota</taxon>
        <taxon>Metazoa</taxon>
        <taxon>Chordata</taxon>
        <taxon>Craniata</taxon>
        <taxon>Vertebrata</taxon>
        <taxon>Euteleostomi</taxon>
        <taxon>Mammalia</taxon>
        <taxon>Eutheria</taxon>
        <taxon>Laurasiatheria</taxon>
        <taxon>Carnivora</taxon>
        <taxon>Caniformia</taxon>
        <taxon>Canidae</taxon>
        <taxon>Canis</taxon>
    </lineage>
</organism>
<dbReference type="Ensembl" id="ENSCAFT00020037211.1">
    <property type="protein sequence ID" value="ENSCAFP00020032239.1"/>
    <property type="gene ID" value="ENSCAFG00020025102.1"/>
</dbReference>
<proteinExistence type="predicted"/>
<name>A0A8C0LKD3_CANLU</name>
<evidence type="ECO:0000313" key="2">
    <source>
        <dbReference type="Proteomes" id="UP000694391"/>
    </source>
</evidence>
<protein>
    <submittedName>
        <fullName evidence="1">Uncharacterized protein</fullName>
    </submittedName>
</protein>
<dbReference type="GeneTree" id="ENSGT00990000213351"/>
<accession>A0A8C0LKD3</accession>
<sequence>MVETDPSTRRISPWWCRHSCNRCKINVGLCLTRSWERTDGMRSPTDDLEKNIADLMTQAGAEEPADEDKISATLKSRSLLFYTEIWNSIFF</sequence>
<dbReference type="AlphaFoldDB" id="A0A8C0LKD3"/>